<evidence type="ECO:0000259" key="2">
    <source>
        <dbReference type="Pfam" id="PF10137"/>
    </source>
</evidence>
<accession>A0A2A9E4Y3</accession>
<evidence type="ECO:0000313" key="4">
    <source>
        <dbReference type="EMBL" id="PFG33914.1"/>
    </source>
</evidence>
<sequence>MPRVDPLQNAIAAYAADKWTDTEWRVFGRETGTSDIIDGHSRLYRSLGFGDDDYPDAAAEVVRQILASEAVEEDSGEAGRMELFADSMPDLPTWTENSAPARTRRLFQDYLDARDASEIPTSWQVESTPEPEADPDAWLTDPSTPIPPYERPEDAALDHPAPATQVPSIFIVHGHDEAALNSIRIYVHKVTGLMPISLAEEAGRGQTIIEKFEAIGAEASFVIVLLTPDDVGQANAAFQAKVAPDPRARQNVVLELGYFIGKIGRESVVVVDADVERPSDLAGLSYVQYPGSNWKDSLRTELDAAGLIRTP</sequence>
<evidence type="ECO:0000259" key="3">
    <source>
        <dbReference type="Pfam" id="PF18865"/>
    </source>
</evidence>
<dbReference type="Proteomes" id="UP000225548">
    <property type="component" value="Unassembled WGS sequence"/>
</dbReference>
<feature type="region of interest" description="Disordered" evidence="1">
    <location>
        <begin position="118"/>
        <end position="142"/>
    </location>
</feature>
<dbReference type="InterPro" id="IPR019302">
    <property type="entry name" value="CAP12/PCTIR_TIR_dom"/>
</dbReference>
<dbReference type="RefSeq" id="WP_169925371.1">
    <property type="nucleotide sequence ID" value="NZ_PDJG01000001.1"/>
</dbReference>
<feature type="domain" description="CD-NTase-associated protein 12/Pycsar effector protein TIR" evidence="2">
    <location>
        <begin position="169"/>
        <end position="289"/>
    </location>
</feature>
<reference evidence="4 5" key="1">
    <citation type="submission" date="2017-10" db="EMBL/GenBank/DDBJ databases">
        <title>Sequencing the genomes of 1000 actinobacteria strains.</title>
        <authorList>
            <person name="Klenk H.-P."/>
        </authorList>
    </citation>
    <scope>NUCLEOTIDE SEQUENCE [LARGE SCALE GENOMIC DNA]</scope>
    <source>
        <strain evidence="4 5">DSM 18966</strain>
    </source>
</reference>
<evidence type="ECO:0000313" key="5">
    <source>
        <dbReference type="Proteomes" id="UP000225548"/>
    </source>
</evidence>
<organism evidence="4 5">
    <name type="scientific">Sanguibacter antarcticus</name>
    <dbReference type="NCBI Taxonomy" id="372484"/>
    <lineage>
        <taxon>Bacteria</taxon>
        <taxon>Bacillati</taxon>
        <taxon>Actinomycetota</taxon>
        <taxon>Actinomycetes</taxon>
        <taxon>Micrococcales</taxon>
        <taxon>Sanguibacteraceae</taxon>
        <taxon>Sanguibacter</taxon>
    </lineage>
</organism>
<comment type="caution">
    <text evidence="4">The sequence shown here is derived from an EMBL/GenBank/DDBJ whole genome shotgun (WGS) entry which is preliminary data.</text>
</comment>
<dbReference type="EMBL" id="PDJG01000001">
    <property type="protein sequence ID" value="PFG33914.1"/>
    <property type="molecule type" value="Genomic_DNA"/>
</dbReference>
<gene>
    <name evidence="4" type="ORF">ATL42_1808</name>
</gene>
<name>A0A2A9E4Y3_9MICO</name>
<protein>
    <submittedName>
        <fullName evidence="4">Putative nucleotide-binding protein with TIR-like domain</fullName>
    </submittedName>
</protein>
<feature type="domain" description="AbiJ N-terminal" evidence="3">
    <location>
        <begin position="10"/>
        <end position="68"/>
    </location>
</feature>
<evidence type="ECO:0000256" key="1">
    <source>
        <dbReference type="SAM" id="MobiDB-lite"/>
    </source>
</evidence>
<dbReference type="Pfam" id="PF10137">
    <property type="entry name" value="CAP12-PCTIR_TIR"/>
    <property type="match status" value="1"/>
</dbReference>
<dbReference type="GO" id="GO:0050135">
    <property type="term" value="F:NADP+ nucleosidase activity"/>
    <property type="evidence" value="ECO:0007669"/>
    <property type="project" value="InterPro"/>
</dbReference>
<dbReference type="InterPro" id="IPR040508">
    <property type="entry name" value="AbiJ_NTD5"/>
</dbReference>
<dbReference type="AlphaFoldDB" id="A0A2A9E4Y3"/>
<proteinExistence type="predicted"/>
<dbReference type="Pfam" id="PF18865">
    <property type="entry name" value="AbiJ_NTD5"/>
    <property type="match status" value="1"/>
</dbReference>
<keyword evidence="5" id="KW-1185">Reference proteome</keyword>